<comment type="caution">
    <text evidence="2">The sequence shown here is derived from an EMBL/GenBank/DDBJ whole genome shotgun (WGS) entry which is preliminary data.</text>
</comment>
<reference evidence="2" key="1">
    <citation type="journal article" date="2014" name="Front. Microbiol.">
        <title>High frequency of phylogenetically diverse reductive dehalogenase-homologous genes in deep subseafloor sedimentary metagenomes.</title>
        <authorList>
            <person name="Kawai M."/>
            <person name="Futagami T."/>
            <person name="Toyoda A."/>
            <person name="Takaki Y."/>
            <person name="Nishi S."/>
            <person name="Hori S."/>
            <person name="Arai W."/>
            <person name="Tsubouchi T."/>
            <person name="Morono Y."/>
            <person name="Uchiyama I."/>
            <person name="Ito T."/>
            <person name="Fujiyama A."/>
            <person name="Inagaki F."/>
            <person name="Takami H."/>
        </authorList>
    </citation>
    <scope>NUCLEOTIDE SEQUENCE</scope>
    <source>
        <strain evidence="2">Expedition CK06-06</strain>
    </source>
</reference>
<protein>
    <recommendedName>
        <fullName evidence="1">Glyoxalase/fosfomycin resistance/dioxygenase domain-containing protein</fullName>
    </recommendedName>
</protein>
<dbReference type="AlphaFoldDB" id="X1R9P7"/>
<dbReference type="InterPro" id="IPR051332">
    <property type="entry name" value="Fosfomycin_Res_Enzymes"/>
</dbReference>
<accession>X1R9P7</accession>
<organism evidence="2">
    <name type="scientific">marine sediment metagenome</name>
    <dbReference type="NCBI Taxonomy" id="412755"/>
    <lineage>
        <taxon>unclassified sequences</taxon>
        <taxon>metagenomes</taxon>
        <taxon>ecological metagenomes</taxon>
    </lineage>
</organism>
<sequence>YFNCKPGKKYTNKKNLFESYLLDFNGETKIELMKKPTIVERDNDYTEQFIGIIHFAVSVGSHKSVCELTDKLRTDGYKVISEPRKIGDGYFESCILDPEGNIIEITI</sequence>
<feature type="domain" description="Glyoxalase/fosfomycin resistance/dioxygenase" evidence="1">
    <location>
        <begin position="16"/>
        <end position="105"/>
    </location>
</feature>
<feature type="non-terminal residue" evidence="2">
    <location>
        <position position="1"/>
    </location>
</feature>
<evidence type="ECO:0000259" key="1">
    <source>
        <dbReference type="Pfam" id="PF00903"/>
    </source>
</evidence>
<dbReference type="Gene3D" id="3.10.180.10">
    <property type="entry name" value="2,3-Dihydroxybiphenyl 1,2-Dioxygenase, domain 1"/>
    <property type="match status" value="1"/>
</dbReference>
<dbReference type="Pfam" id="PF00903">
    <property type="entry name" value="Glyoxalase"/>
    <property type="match status" value="1"/>
</dbReference>
<dbReference type="SUPFAM" id="SSF54593">
    <property type="entry name" value="Glyoxalase/Bleomycin resistance protein/Dihydroxybiphenyl dioxygenase"/>
    <property type="match status" value="1"/>
</dbReference>
<dbReference type="PANTHER" id="PTHR36113">
    <property type="entry name" value="LYASE, PUTATIVE-RELATED-RELATED"/>
    <property type="match status" value="1"/>
</dbReference>
<gene>
    <name evidence="2" type="ORF">S06H3_61405</name>
</gene>
<dbReference type="EMBL" id="BARV01040263">
    <property type="protein sequence ID" value="GAI52319.1"/>
    <property type="molecule type" value="Genomic_DNA"/>
</dbReference>
<proteinExistence type="predicted"/>
<name>X1R9P7_9ZZZZ</name>
<dbReference type="InterPro" id="IPR004360">
    <property type="entry name" value="Glyas_Fos-R_dOase_dom"/>
</dbReference>
<dbReference type="InterPro" id="IPR029068">
    <property type="entry name" value="Glyas_Bleomycin-R_OHBP_Dase"/>
</dbReference>
<evidence type="ECO:0000313" key="2">
    <source>
        <dbReference type="EMBL" id="GAI52319.1"/>
    </source>
</evidence>
<dbReference type="PANTHER" id="PTHR36113:SF1">
    <property type="entry name" value="GLYOXALASE_BLEOMYCIN RESISTANCE PROTEIN_DIOXYGENASE"/>
    <property type="match status" value="1"/>
</dbReference>